<feature type="transmembrane region" description="Helical" evidence="2">
    <location>
        <begin position="25"/>
        <end position="42"/>
    </location>
</feature>
<feature type="transmembrane region" description="Helical" evidence="2">
    <location>
        <begin position="190"/>
        <end position="214"/>
    </location>
</feature>
<dbReference type="EMBL" id="KI925458">
    <property type="protein sequence ID" value="ETW82039.1"/>
    <property type="molecule type" value="Genomic_DNA"/>
</dbReference>
<feature type="region of interest" description="Disordered" evidence="1">
    <location>
        <begin position="308"/>
        <end position="330"/>
    </location>
</feature>
<gene>
    <name evidence="3" type="ORF">HETIRDRAFT_445007</name>
</gene>
<feature type="transmembrane region" description="Helical" evidence="2">
    <location>
        <begin position="135"/>
        <end position="153"/>
    </location>
</feature>
<dbReference type="InParanoid" id="W4K8F6"/>
<evidence type="ECO:0000256" key="2">
    <source>
        <dbReference type="SAM" id="Phobius"/>
    </source>
</evidence>
<reference evidence="3 4" key="1">
    <citation type="journal article" date="2012" name="New Phytol.">
        <title>Insight into trade-off between wood decay and parasitism from the genome of a fungal forest pathogen.</title>
        <authorList>
            <person name="Olson A."/>
            <person name="Aerts A."/>
            <person name="Asiegbu F."/>
            <person name="Belbahri L."/>
            <person name="Bouzid O."/>
            <person name="Broberg A."/>
            <person name="Canback B."/>
            <person name="Coutinho P.M."/>
            <person name="Cullen D."/>
            <person name="Dalman K."/>
            <person name="Deflorio G."/>
            <person name="van Diepen L.T."/>
            <person name="Dunand C."/>
            <person name="Duplessis S."/>
            <person name="Durling M."/>
            <person name="Gonthier P."/>
            <person name="Grimwood J."/>
            <person name="Fossdal C.G."/>
            <person name="Hansson D."/>
            <person name="Henrissat B."/>
            <person name="Hietala A."/>
            <person name="Himmelstrand K."/>
            <person name="Hoffmeister D."/>
            <person name="Hogberg N."/>
            <person name="James T.Y."/>
            <person name="Karlsson M."/>
            <person name="Kohler A."/>
            <person name="Kues U."/>
            <person name="Lee Y.H."/>
            <person name="Lin Y.C."/>
            <person name="Lind M."/>
            <person name="Lindquist E."/>
            <person name="Lombard V."/>
            <person name="Lucas S."/>
            <person name="Lunden K."/>
            <person name="Morin E."/>
            <person name="Murat C."/>
            <person name="Park J."/>
            <person name="Raffaello T."/>
            <person name="Rouze P."/>
            <person name="Salamov A."/>
            <person name="Schmutz J."/>
            <person name="Solheim H."/>
            <person name="Stahlberg J."/>
            <person name="Velez H."/>
            <person name="de Vries R.P."/>
            <person name="Wiebenga A."/>
            <person name="Woodward S."/>
            <person name="Yakovlev I."/>
            <person name="Garbelotto M."/>
            <person name="Martin F."/>
            <person name="Grigoriev I.V."/>
            <person name="Stenlid J."/>
        </authorList>
    </citation>
    <scope>NUCLEOTIDE SEQUENCE [LARGE SCALE GENOMIC DNA]</scope>
    <source>
        <strain evidence="3 4">TC 32-1</strain>
    </source>
</reference>
<keyword evidence="2" id="KW-0812">Transmembrane</keyword>
<dbReference type="OrthoDB" id="3364886at2759"/>
<dbReference type="eggNOG" id="ENOG502SJDM">
    <property type="taxonomic scope" value="Eukaryota"/>
</dbReference>
<dbReference type="HOGENOM" id="CLU_033738_0_0_1"/>
<name>W4K8F6_HETIT</name>
<evidence type="ECO:0000256" key="1">
    <source>
        <dbReference type="SAM" id="MobiDB-lite"/>
    </source>
</evidence>
<dbReference type="AlphaFoldDB" id="W4K8F6"/>
<dbReference type="Proteomes" id="UP000030671">
    <property type="component" value="Unassembled WGS sequence"/>
</dbReference>
<dbReference type="STRING" id="747525.W4K8F6"/>
<accession>W4K8F6</accession>
<feature type="compositionally biased region" description="Basic and acidic residues" evidence="1">
    <location>
        <begin position="443"/>
        <end position="453"/>
    </location>
</feature>
<feature type="region of interest" description="Disordered" evidence="1">
    <location>
        <begin position="371"/>
        <end position="466"/>
    </location>
</feature>
<evidence type="ECO:0000313" key="3">
    <source>
        <dbReference type="EMBL" id="ETW82039.1"/>
    </source>
</evidence>
<evidence type="ECO:0000313" key="4">
    <source>
        <dbReference type="Proteomes" id="UP000030671"/>
    </source>
</evidence>
<keyword evidence="2" id="KW-0472">Membrane</keyword>
<dbReference type="KEGG" id="hir:HETIRDRAFT_445007"/>
<evidence type="ECO:0008006" key="5">
    <source>
        <dbReference type="Google" id="ProtNLM"/>
    </source>
</evidence>
<proteinExistence type="predicted"/>
<feature type="transmembrane region" description="Helical" evidence="2">
    <location>
        <begin position="111"/>
        <end position="128"/>
    </location>
</feature>
<feature type="transmembrane region" description="Helical" evidence="2">
    <location>
        <begin position="71"/>
        <end position="91"/>
    </location>
</feature>
<feature type="compositionally biased region" description="Polar residues" evidence="1">
    <location>
        <begin position="427"/>
        <end position="442"/>
    </location>
</feature>
<dbReference type="RefSeq" id="XP_009546618.1">
    <property type="nucleotide sequence ID" value="XM_009548323.1"/>
</dbReference>
<feature type="transmembrane region" description="Helical" evidence="2">
    <location>
        <begin position="159"/>
        <end position="178"/>
    </location>
</feature>
<protein>
    <recommendedName>
        <fullName evidence="5">DUF4203 domain-containing protein</fullName>
    </recommendedName>
</protein>
<keyword evidence="2" id="KW-1133">Transmembrane helix</keyword>
<organism evidence="3 4">
    <name type="scientific">Heterobasidion irregulare (strain TC 32-1)</name>
    <dbReference type="NCBI Taxonomy" id="747525"/>
    <lineage>
        <taxon>Eukaryota</taxon>
        <taxon>Fungi</taxon>
        <taxon>Dikarya</taxon>
        <taxon>Basidiomycota</taxon>
        <taxon>Agaricomycotina</taxon>
        <taxon>Agaricomycetes</taxon>
        <taxon>Russulales</taxon>
        <taxon>Bondarzewiaceae</taxon>
        <taxon>Heterobasidion</taxon>
        <taxon>Heterobasidion annosum species complex</taxon>
    </lineage>
</organism>
<dbReference type="GeneID" id="20675609"/>
<sequence>MSGFHRLYLPGLARFSQGVDDVRPLSLALIVFFFCNSAFLTLDRTRSFAPRNDVLQMPASVNVKQKKVSHFYLEGGIGGLAIGYVFGLHLSTFLSLLIPNDTSSPSLTSKSFLAVWLLSSLPIAIFGGRFSILSLALGGITGGTSLALALSITLHPSLLTRRILFALLLPVLFVLTILPFDRTRHASLRLAASASGAFGIIMSIALLAQVPAWGNTWERLWISDGNSWGTSAEHGLSAGFWLILTLGCLADWTLRRIYGANPDQKWDAYLADYTTALPNASDRSGTFQPLSSFWDRLFRPSHRSSPSSSLLFSTPGDDSKHFQPSLPNSRVPTMVHQRGFALEKASVESSLTYSQRPGVLRKHSHWPLARIMAPANTESTTQRKREAVKFRPITRTTSDLDSDSDNDASTKIDDALSASPPKRRLSTHSSMSKTLTDASTSHTFDRHEDKALSSEDVASPSYIKNNGRLDYFDDEEDVTVSAAKRSRDTPGWSPPFLMRAGSTKGQDTPPGAVPMTPSLIHALDRIAVAQQNVFKPQGMPISSSRVSPTRAKETAIVQDNQWDSFWQDVRQKAGDSMQHK</sequence>
<keyword evidence="4" id="KW-1185">Reference proteome</keyword>